<dbReference type="RefSeq" id="WP_138124779.1">
    <property type="nucleotide sequence ID" value="NZ_SWLG01000004.1"/>
</dbReference>
<organism evidence="3 4">
    <name type="scientific">Exobacillus caeni</name>
    <dbReference type="NCBI Taxonomy" id="2574798"/>
    <lineage>
        <taxon>Bacteria</taxon>
        <taxon>Bacillati</taxon>
        <taxon>Bacillota</taxon>
        <taxon>Bacilli</taxon>
        <taxon>Bacillales</taxon>
        <taxon>Guptibacillaceae</taxon>
        <taxon>Exobacillus</taxon>
    </lineage>
</organism>
<keyword evidence="2" id="KW-0378">Hydrolase</keyword>
<evidence type="ECO:0000313" key="3">
    <source>
        <dbReference type="EMBL" id="TLS38293.1"/>
    </source>
</evidence>
<dbReference type="EMBL" id="SWLG01000004">
    <property type="protein sequence ID" value="TLS38293.1"/>
    <property type="molecule type" value="Genomic_DNA"/>
</dbReference>
<accession>A0A5R9FBN1</accession>
<evidence type="ECO:0000256" key="1">
    <source>
        <dbReference type="ARBA" id="ARBA00005953"/>
    </source>
</evidence>
<dbReference type="PANTHER" id="PTHR31793:SF27">
    <property type="entry name" value="NOVEL THIOESTERASE SUPERFAMILY DOMAIN AND SAPOSIN A-TYPE DOMAIN CONTAINING PROTEIN (0610012H03RIK)"/>
    <property type="match status" value="1"/>
</dbReference>
<dbReference type="CDD" id="cd00586">
    <property type="entry name" value="4HBT"/>
    <property type="match status" value="1"/>
</dbReference>
<evidence type="ECO:0000313" key="4">
    <source>
        <dbReference type="Proteomes" id="UP000308230"/>
    </source>
</evidence>
<dbReference type="InterPro" id="IPR050563">
    <property type="entry name" value="4-hydroxybenzoyl-CoA_TE"/>
</dbReference>
<protein>
    <submittedName>
        <fullName evidence="3">Acyl-CoA thioesterase</fullName>
    </submittedName>
</protein>
<name>A0A5R9FBN1_9BACL</name>
<dbReference type="OrthoDB" id="9799036at2"/>
<sequence length="137" mass="15771">MVFTSEIKVRFAETDALGHVNNSSYFIYFEQARIEFLEHLGCNMNMEEWKFILASISCDFLNQGYFNQILSAETSVSRIGNKSFGLTHTIYDKDTRTPIAKSDSAMIYFDFKEQKSKPIPDELKNKLEAYLLVKADA</sequence>
<dbReference type="InterPro" id="IPR006684">
    <property type="entry name" value="YbgC/YbaW"/>
</dbReference>
<dbReference type="AlphaFoldDB" id="A0A5R9FBN1"/>
<comment type="caution">
    <text evidence="3">The sequence shown here is derived from an EMBL/GenBank/DDBJ whole genome shotgun (WGS) entry which is preliminary data.</text>
</comment>
<proteinExistence type="inferred from homology"/>
<dbReference type="GO" id="GO:0047617">
    <property type="term" value="F:fatty acyl-CoA hydrolase activity"/>
    <property type="evidence" value="ECO:0007669"/>
    <property type="project" value="TreeGrafter"/>
</dbReference>
<dbReference type="InterPro" id="IPR029069">
    <property type="entry name" value="HotDog_dom_sf"/>
</dbReference>
<dbReference type="PIRSF" id="PIRSF003230">
    <property type="entry name" value="YbgC"/>
    <property type="match status" value="1"/>
</dbReference>
<dbReference type="PANTHER" id="PTHR31793">
    <property type="entry name" value="4-HYDROXYBENZOYL-COA THIOESTERASE FAMILY MEMBER"/>
    <property type="match status" value="1"/>
</dbReference>
<gene>
    <name evidence="3" type="ORF">FCL54_07135</name>
</gene>
<keyword evidence="4" id="KW-1185">Reference proteome</keyword>
<dbReference type="SUPFAM" id="SSF54637">
    <property type="entry name" value="Thioesterase/thiol ester dehydrase-isomerase"/>
    <property type="match status" value="1"/>
</dbReference>
<evidence type="ECO:0000256" key="2">
    <source>
        <dbReference type="ARBA" id="ARBA00022801"/>
    </source>
</evidence>
<comment type="similarity">
    <text evidence="1">Belongs to the 4-hydroxybenzoyl-CoA thioesterase family.</text>
</comment>
<reference evidence="3 4" key="1">
    <citation type="submission" date="2019-04" db="EMBL/GenBank/DDBJ databases">
        <title>Bacillus caeni sp. nov., a bacterium isolated from mangrove sediment.</title>
        <authorList>
            <person name="Huang H."/>
            <person name="Mo K."/>
            <person name="Hu Y."/>
        </authorList>
    </citation>
    <scope>NUCLEOTIDE SEQUENCE [LARGE SCALE GENOMIC DNA]</scope>
    <source>
        <strain evidence="3 4">HB172195</strain>
    </source>
</reference>
<dbReference type="Proteomes" id="UP000308230">
    <property type="component" value="Unassembled WGS sequence"/>
</dbReference>
<dbReference type="Gene3D" id="3.10.129.10">
    <property type="entry name" value="Hotdog Thioesterase"/>
    <property type="match status" value="1"/>
</dbReference>
<dbReference type="Pfam" id="PF13279">
    <property type="entry name" value="4HBT_2"/>
    <property type="match status" value="1"/>
</dbReference>